<feature type="compositionally biased region" description="Polar residues" evidence="1">
    <location>
        <begin position="385"/>
        <end position="398"/>
    </location>
</feature>
<feature type="compositionally biased region" description="Polar residues" evidence="1">
    <location>
        <begin position="797"/>
        <end position="832"/>
    </location>
</feature>
<name>A0A2K0T8Z7_9HYPO</name>
<feature type="compositionally biased region" description="Low complexity" evidence="1">
    <location>
        <begin position="559"/>
        <end position="576"/>
    </location>
</feature>
<feature type="compositionally biased region" description="Polar residues" evidence="1">
    <location>
        <begin position="516"/>
        <end position="526"/>
    </location>
</feature>
<reference evidence="2 3" key="1">
    <citation type="submission" date="2017-02" db="EMBL/GenBank/DDBJ databases">
        <title>Genomes of Trichoderma spp. with biocontrol activity.</title>
        <authorList>
            <person name="Gardiner D."/>
            <person name="Kazan K."/>
            <person name="Vos C."/>
            <person name="Harvey P."/>
        </authorList>
    </citation>
    <scope>NUCLEOTIDE SEQUENCE [LARGE SCALE GENOMIC DNA]</scope>
    <source>
        <strain evidence="2 3">A5MH</strain>
    </source>
</reference>
<feature type="region of interest" description="Disordered" evidence="1">
    <location>
        <begin position="606"/>
        <end position="1187"/>
    </location>
</feature>
<feature type="compositionally biased region" description="Basic and acidic residues" evidence="1">
    <location>
        <begin position="353"/>
        <end position="378"/>
    </location>
</feature>
<evidence type="ECO:0008006" key="4">
    <source>
        <dbReference type="Google" id="ProtNLM"/>
    </source>
</evidence>
<dbReference type="AlphaFoldDB" id="A0A2K0T8Z7"/>
<feature type="compositionally biased region" description="Low complexity" evidence="1">
    <location>
        <begin position="771"/>
        <end position="781"/>
    </location>
</feature>
<evidence type="ECO:0000313" key="3">
    <source>
        <dbReference type="Proteomes" id="UP000236546"/>
    </source>
</evidence>
<feature type="compositionally biased region" description="Polar residues" evidence="1">
    <location>
        <begin position="937"/>
        <end position="973"/>
    </location>
</feature>
<feature type="compositionally biased region" description="Low complexity" evidence="1">
    <location>
        <begin position="974"/>
        <end position="987"/>
    </location>
</feature>
<feature type="compositionally biased region" description="Polar residues" evidence="1">
    <location>
        <begin position="1138"/>
        <end position="1164"/>
    </location>
</feature>
<feature type="compositionally biased region" description="Low complexity" evidence="1">
    <location>
        <begin position="726"/>
        <end position="739"/>
    </location>
</feature>
<feature type="region of interest" description="Disordered" evidence="1">
    <location>
        <begin position="42"/>
        <end position="98"/>
    </location>
</feature>
<gene>
    <name evidence="2" type="ORF">TGAMA5MH_06171</name>
</gene>
<evidence type="ECO:0000256" key="1">
    <source>
        <dbReference type="SAM" id="MobiDB-lite"/>
    </source>
</evidence>
<comment type="caution">
    <text evidence="2">The sequence shown here is derived from an EMBL/GenBank/DDBJ whole genome shotgun (WGS) entry which is preliminary data.</text>
</comment>
<dbReference type="Proteomes" id="UP000236546">
    <property type="component" value="Unassembled WGS sequence"/>
</dbReference>
<dbReference type="OrthoDB" id="3439539at2759"/>
<feature type="compositionally biased region" description="Low complexity" evidence="1">
    <location>
        <begin position="671"/>
        <end position="703"/>
    </location>
</feature>
<evidence type="ECO:0000313" key="2">
    <source>
        <dbReference type="EMBL" id="PNP41992.1"/>
    </source>
</evidence>
<proteinExistence type="predicted"/>
<feature type="compositionally biased region" description="Pro residues" evidence="1">
    <location>
        <begin position="548"/>
        <end position="558"/>
    </location>
</feature>
<feature type="compositionally biased region" description="Polar residues" evidence="1">
    <location>
        <begin position="840"/>
        <end position="868"/>
    </location>
</feature>
<feature type="region of interest" description="Disordered" evidence="1">
    <location>
        <begin position="199"/>
        <end position="220"/>
    </location>
</feature>
<feature type="compositionally biased region" description="Low complexity" evidence="1">
    <location>
        <begin position="1045"/>
        <end position="1066"/>
    </location>
</feature>
<feature type="compositionally biased region" description="Polar residues" evidence="1">
    <location>
        <begin position="704"/>
        <end position="722"/>
    </location>
</feature>
<organism evidence="2 3">
    <name type="scientific">Trichoderma gamsii</name>
    <dbReference type="NCBI Taxonomy" id="398673"/>
    <lineage>
        <taxon>Eukaryota</taxon>
        <taxon>Fungi</taxon>
        <taxon>Dikarya</taxon>
        <taxon>Ascomycota</taxon>
        <taxon>Pezizomycotina</taxon>
        <taxon>Sordariomycetes</taxon>
        <taxon>Hypocreomycetidae</taxon>
        <taxon>Hypocreales</taxon>
        <taxon>Hypocreaceae</taxon>
        <taxon>Trichoderma</taxon>
    </lineage>
</organism>
<feature type="compositionally biased region" description="Pro residues" evidence="1">
    <location>
        <begin position="1067"/>
        <end position="1082"/>
    </location>
</feature>
<feature type="region of interest" description="Disordered" evidence="1">
    <location>
        <begin position="353"/>
        <end position="591"/>
    </location>
</feature>
<dbReference type="EMBL" id="MTYH01000052">
    <property type="protein sequence ID" value="PNP41992.1"/>
    <property type="molecule type" value="Genomic_DNA"/>
</dbReference>
<feature type="compositionally biased region" description="Low complexity" evidence="1">
    <location>
        <begin position="1009"/>
        <end position="1034"/>
    </location>
</feature>
<protein>
    <recommendedName>
        <fullName evidence="4">WW domain-containing protein</fullName>
    </recommendedName>
</protein>
<feature type="compositionally biased region" description="Polar residues" evidence="1">
    <location>
        <begin position="425"/>
        <end position="436"/>
    </location>
</feature>
<feature type="compositionally biased region" description="Polar residues" evidence="1">
    <location>
        <begin position="465"/>
        <end position="478"/>
    </location>
</feature>
<accession>A0A2K0T8Z7</accession>
<sequence length="1187" mass="127415">MATLPPGWEWDYDGNRWLYRYTPTGHVQYHFPSAGDEFPDFIDAASPAPDLAPEEKLESQQQVKRHTSVTGGPSRTGRAAAEDKDGWKSRMSATAQPVSSVWEDDFGAEDENDNDTEVEGEAVFQPENFMYLGPGTYVDVSPLVEEEEEAARRAVVGAEQRGGLPMDSNRGVSPMVSQNTTPMVRTSETVARTETGARDDGFTTMNERAFEPPPPIMSYEEPAMVTPIGGYIMGDDIVGEASAVPDEEALNYEMYELPVETAVPLHLQFDPVGVVAEMPTEHTASARVETHPDPVELAGTYIMAPVEIEPRPGFVELPADIDLREDDNVREERLTDQQRLELRRQEVRLYQEERQRDVQQRKEERKKREAEELQKELEMEQQQQSNEGYSPSQEQDNGVPQPFRIARKPTLRESSAVYNAYAGRSQGQTQAQTQEDYQAYAPGQAPPQTSALPARIMSPALQREASLNMSMRPATTASKPPVDSGPGVVKYPSVLRPARGKPGQSPERQDVVKGSEQGSVASSSAETAGRDARLSGYNLIQHGQHPPSMTPAPAPIPAPAAVQQNPPQQPPIATAQPPAPVQRPHTTVPDFPQSNVQIAQQYAVPPLPPKVPAQQLPYPTGSVRMPQPPLIRHSTAPYPQDDGPPAITPYGPLQSQQPLRPASAMPVLQNQRRGPAPGQPQQMPIKTGPVPPGAVIVPAGTAPRSATTGPAQQRRQSFQPGQNAIPVQSQQPQRPQSVVNPGVYASFASYQTPPPQPRPIQRRPTQEDVSPIRSRSQSMSSGAAPLDTPSPIDSRRSSTNSIASPNANVNNSYFASISGSQGSASVPPSTISLARPPQDLPQSPVAQGGRQSAPPQQLANVNQGNTQGMLPPQPQSQVQQPSPGTVSDAVPQSPTRMGPTISGHLLTSIEEHDEAQHAAAAVAPLKVNQRKVLTKAPPNSTTPASSLNQRGSQQVPLPGPLQTQAQIPQQMNAQIQGIPPQQVMGPPGQIPGPGTPMQGFQPVGPPMQQPLQQQWAAQPGPLPPLQTAQPTSPTAGNKENRKSWGKWFKSSGSKSAAQSPVAQQPQPTFPPVPIPQAMPGPNQPFQVPSGGQQFPTGFQGGQPTGQYFAPAPLNVNANSMAGGGQFRSGMTPAPLFSGASSSKRPVASPTQVAQQATVPASQNRWAGKSPVDYSGGGWGDDDDDEFS</sequence>